<protein>
    <submittedName>
        <fullName evidence="1">Uncharacterized protein</fullName>
    </submittedName>
</protein>
<organism evidence="1 2">
    <name type="scientific">Mizuhopecten yessoensis</name>
    <name type="common">Japanese scallop</name>
    <name type="synonym">Patinopecten yessoensis</name>
    <dbReference type="NCBI Taxonomy" id="6573"/>
    <lineage>
        <taxon>Eukaryota</taxon>
        <taxon>Metazoa</taxon>
        <taxon>Spiralia</taxon>
        <taxon>Lophotrochozoa</taxon>
        <taxon>Mollusca</taxon>
        <taxon>Bivalvia</taxon>
        <taxon>Autobranchia</taxon>
        <taxon>Pteriomorphia</taxon>
        <taxon>Pectinida</taxon>
        <taxon>Pectinoidea</taxon>
        <taxon>Pectinidae</taxon>
        <taxon>Mizuhopecten</taxon>
    </lineage>
</organism>
<sequence length="120" mass="13083">MIGKLDDSSLLDIPTVDSTDTKDDDKSGKLDDGTFLDTPTVVNILLTSTDYLDSVPMGTKTNIYFLLNSKTNRRTKHMTTVFSDDCGVWASNSGSSPKATYLITNNGHDLKKICTKTING</sequence>
<evidence type="ECO:0000313" key="1">
    <source>
        <dbReference type="EMBL" id="OWF52496.1"/>
    </source>
</evidence>
<reference evidence="1 2" key="1">
    <citation type="journal article" date="2017" name="Nat. Ecol. Evol.">
        <title>Scallop genome provides insights into evolution of bilaterian karyotype and development.</title>
        <authorList>
            <person name="Wang S."/>
            <person name="Zhang J."/>
            <person name="Jiao W."/>
            <person name="Li J."/>
            <person name="Xun X."/>
            <person name="Sun Y."/>
            <person name="Guo X."/>
            <person name="Huan P."/>
            <person name="Dong B."/>
            <person name="Zhang L."/>
            <person name="Hu X."/>
            <person name="Sun X."/>
            <person name="Wang J."/>
            <person name="Zhao C."/>
            <person name="Wang Y."/>
            <person name="Wang D."/>
            <person name="Huang X."/>
            <person name="Wang R."/>
            <person name="Lv J."/>
            <person name="Li Y."/>
            <person name="Zhang Z."/>
            <person name="Liu B."/>
            <person name="Lu W."/>
            <person name="Hui Y."/>
            <person name="Liang J."/>
            <person name="Zhou Z."/>
            <person name="Hou R."/>
            <person name="Li X."/>
            <person name="Liu Y."/>
            <person name="Li H."/>
            <person name="Ning X."/>
            <person name="Lin Y."/>
            <person name="Zhao L."/>
            <person name="Xing Q."/>
            <person name="Dou J."/>
            <person name="Li Y."/>
            <person name="Mao J."/>
            <person name="Guo H."/>
            <person name="Dou H."/>
            <person name="Li T."/>
            <person name="Mu C."/>
            <person name="Jiang W."/>
            <person name="Fu Q."/>
            <person name="Fu X."/>
            <person name="Miao Y."/>
            <person name="Liu J."/>
            <person name="Yu Q."/>
            <person name="Li R."/>
            <person name="Liao H."/>
            <person name="Li X."/>
            <person name="Kong Y."/>
            <person name="Jiang Z."/>
            <person name="Chourrout D."/>
            <person name="Li R."/>
            <person name="Bao Z."/>
        </authorList>
    </citation>
    <scope>NUCLEOTIDE SEQUENCE [LARGE SCALE GENOMIC DNA]</scope>
    <source>
        <strain evidence="1 2">PY_sf001</strain>
    </source>
</reference>
<proteinExistence type="predicted"/>
<keyword evidence="2" id="KW-1185">Reference proteome</keyword>
<name>A0A210QUV9_MIZYE</name>
<dbReference type="Proteomes" id="UP000242188">
    <property type="component" value="Unassembled WGS sequence"/>
</dbReference>
<gene>
    <name evidence="1" type="ORF">KP79_PYT25525</name>
</gene>
<dbReference type="AlphaFoldDB" id="A0A210QUV9"/>
<accession>A0A210QUV9</accession>
<evidence type="ECO:0000313" key="2">
    <source>
        <dbReference type="Proteomes" id="UP000242188"/>
    </source>
</evidence>
<dbReference type="EMBL" id="NEDP02001786">
    <property type="protein sequence ID" value="OWF52496.1"/>
    <property type="molecule type" value="Genomic_DNA"/>
</dbReference>
<comment type="caution">
    <text evidence="1">The sequence shown here is derived from an EMBL/GenBank/DDBJ whole genome shotgun (WGS) entry which is preliminary data.</text>
</comment>